<dbReference type="STRING" id="546266.NEIMUCOT_05546"/>
<comment type="caution">
    <text evidence="1">The sequence shown here is derived from an EMBL/GenBank/DDBJ whole genome shotgun (WGS) entry which is preliminary data.</text>
</comment>
<dbReference type="EMBL" id="ACDX02000012">
    <property type="protein sequence ID" value="EFC87993.1"/>
    <property type="molecule type" value="Genomic_DNA"/>
</dbReference>
<evidence type="ECO:0000313" key="2">
    <source>
        <dbReference type="Proteomes" id="UP000003344"/>
    </source>
</evidence>
<dbReference type="Proteomes" id="UP000003344">
    <property type="component" value="Unassembled WGS sequence"/>
</dbReference>
<organism evidence="1 2">
    <name type="scientific">Neisseria mucosa (strain ATCC 25996 / DSM 4631 / NCTC 10774 / M26)</name>
    <dbReference type="NCBI Taxonomy" id="546266"/>
    <lineage>
        <taxon>Bacteria</taxon>
        <taxon>Pseudomonadati</taxon>
        <taxon>Pseudomonadota</taxon>
        <taxon>Betaproteobacteria</taxon>
        <taxon>Neisseriales</taxon>
        <taxon>Neisseriaceae</taxon>
        <taxon>Neisseria</taxon>
    </lineage>
</organism>
<gene>
    <name evidence="1" type="ORF">NEIMUCOT_05546</name>
</gene>
<reference evidence="1 2" key="1">
    <citation type="submission" date="2009-10" db="EMBL/GenBank/DDBJ databases">
        <authorList>
            <person name="Weinstock G."/>
            <person name="Sodergren E."/>
            <person name="Clifton S."/>
            <person name="Fulton L."/>
            <person name="Fulton B."/>
            <person name="Courtney L."/>
            <person name="Fronick C."/>
            <person name="Harrison M."/>
            <person name="Strong C."/>
            <person name="Farmer C."/>
            <person name="Delahaunty K."/>
            <person name="Markovic C."/>
            <person name="Hall O."/>
            <person name="Minx P."/>
            <person name="Tomlinson C."/>
            <person name="Mitreva M."/>
            <person name="Nelson J."/>
            <person name="Hou S."/>
            <person name="Wollam A."/>
            <person name="Pepin K.H."/>
            <person name="Johnson M."/>
            <person name="Bhonagiri V."/>
            <person name="Nash W.E."/>
            <person name="Warren W."/>
            <person name="Chinwalla A."/>
            <person name="Mardis E.R."/>
            <person name="Wilson R.K."/>
        </authorList>
    </citation>
    <scope>NUCLEOTIDE SEQUENCE [LARGE SCALE GENOMIC DNA]</scope>
    <source>
        <strain evidence="2">ATCC 25996 / DSM 4631 / NCTC 10774 / M26</strain>
    </source>
</reference>
<name>D2ZY39_NEIM2</name>
<proteinExistence type="predicted"/>
<sequence length="46" mass="5143">MRVITEFGCPARRGGETQLLPINLEIYAGYGLLSYRPSESQTIRAN</sequence>
<accession>D2ZY39</accession>
<protein>
    <submittedName>
        <fullName evidence="1">Uncharacterized protein</fullName>
    </submittedName>
</protein>
<evidence type="ECO:0000313" key="1">
    <source>
        <dbReference type="EMBL" id="EFC87993.1"/>
    </source>
</evidence>
<dbReference type="AlphaFoldDB" id="D2ZY39"/>